<dbReference type="SUPFAM" id="SSF53850">
    <property type="entry name" value="Periplasmic binding protein-like II"/>
    <property type="match status" value="1"/>
</dbReference>
<evidence type="ECO:0000256" key="3">
    <source>
        <dbReference type="ARBA" id="ARBA00023125"/>
    </source>
</evidence>
<dbReference type="PANTHER" id="PTHR30537:SF5">
    <property type="entry name" value="HTH-TYPE TRANSCRIPTIONAL ACTIVATOR TTDR-RELATED"/>
    <property type="match status" value="1"/>
</dbReference>
<dbReference type="GO" id="GO:0006351">
    <property type="term" value="P:DNA-templated transcription"/>
    <property type="evidence" value="ECO:0007669"/>
    <property type="project" value="TreeGrafter"/>
</dbReference>
<proteinExistence type="inferred from homology"/>
<evidence type="ECO:0000259" key="5">
    <source>
        <dbReference type="PROSITE" id="PS50931"/>
    </source>
</evidence>
<protein>
    <submittedName>
        <fullName evidence="6">LysR family transcriptional regulator</fullName>
    </submittedName>
</protein>
<feature type="domain" description="HTH lysR-type" evidence="5">
    <location>
        <begin position="1"/>
        <end position="64"/>
    </location>
</feature>
<keyword evidence="4" id="KW-0804">Transcription</keyword>
<dbReference type="PROSITE" id="PS50931">
    <property type="entry name" value="HTH_LYSR"/>
    <property type="match status" value="1"/>
</dbReference>
<dbReference type="Gene3D" id="3.40.190.290">
    <property type="match status" value="1"/>
</dbReference>
<gene>
    <name evidence="6" type="ORF">I6G66_25375</name>
</gene>
<dbReference type="AlphaFoldDB" id="A0A7T2VY03"/>
<sequence length="335" mass="35986">MNLLDSQHADELAALVALHEQGSFAAAGRALLRHPSVLSKRLNALEARLGVRLVERSTRHLHLTDEGLRLVDKVRQAAGLIADAQKEAAQGASQARGRLRLSLPAAMGRRWLSPLLAEFALAHPQIVLEVEYADRFVDIVGERFDAAVRIGRLADSRLVALRLGGHQRILGAAPAYLQAHGTPVHPEDLAAHRCLGFTGLQSFPQWELVHGGASGDVPQGQARHTVLVRGPMVSNDSEALLTAAVMGVGILAGGDWLMSEHVAAGRLVRVLPQWRLDGASGIYFVRPSAAFSSAAMTALRDCLVRWFATRSPWRTGHDTLAPPPSLPPPFSASAP</sequence>
<dbReference type="InterPro" id="IPR058163">
    <property type="entry name" value="LysR-type_TF_proteobact-type"/>
</dbReference>
<dbReference type="PANTHER" id="PTHR30537">
    <property type="entry name" value="HTH-TYPE TRANSCRIPTIONAL REGULATOR"/>
    <property type="match status" value="1"/>
</dbReference>
<reference evidence="6 7" key="1">
    <citation type="submission" date="2020-12" db="EMBL/GenBank/DDBJ databases">
        <title>FDA dAtabase for Regulatory Grade micrObial Sequences (FDA-ARGOS): Supporting development and validation of Infectious Disease Dx tests.</title>
        <authorList>
            <person name="Sproer C."/>
            <person name="Gronow S."/>
            <person name="Severitt S."/>
            <person name="Schroder I."/>
            <person name="Tallon L."/>
            <person name="Sadzewicz L."/>
            <person name="Zhao X."/>
            <person name="Boylan J."/>
            <person name="Ott S."/>
            <person name="Bowen H."/>
            <person name="Vavikolanu K."/>
            <person name="Mehta A."/>
            <person name="Aluvathingal J."/>
            <person name="Nadendla S."/>
            <person name="Lowell S."/>
            <person name="Myers T."/>
            <person name="Yan Y."/>
            <person name="Sichtig H."/>
        </authorList>
    </citation>
    <scope>NUCLEOTIDE SEQUENCE [LARGE SCALE GENOMIC DNA]</scope>
    <source>
        <strain evidence="6 7">FDAARGOS_909</strain>
    </source>
</reference>
<dbReference type="GO" id="GO:0003700">
    <property type="term" value="F:DNA-binding transcription factor activity"/>
    <property type="evidence" value="ECO:0007669"/>
    <property type="project" value="InterPro"/>
</dbReference>
<accession>A0A7T2VY03</accession>
<organism evidence="6 7">
    <name type="scientific">Delftia acidovorans</name>
    <name type="common">Pseudomonas acidovorans</name>
    <name type="synonym">Comamonas acidovorans</name>
    <dbReference type="NCBI Taxonomy" id="80866"/>
    <lineage>
        <taxon>Bacteria</taxon>
        <taxon>Pseudomonadati</taxon>
        <taxon>Pseudomonadota</taxon>
        <taxon>Betaproteobacteria</taxon>
        <taxon>Burkholderiales</taxon>
        <taxon>Comamonadaceae</taxon>
        <taxon>Delftia</taxon>
    </lineage>
</organism>
<evidence type="ECO:0000256" key="2">
    <source>
        <dbReference type="ARBA" id="ARBA00023015"/>
    </source>
</evidence>
<dbReference type="InterPro" id="IPR036388">
    <property type="entry name" value="WH-like_DNA-bd_sf"/>
</dbReference>
<dbReference type="Pfam" id="PF03466">
    <property type="entry name" value="LysR_substrate"/>
    <property type="match status" value="1"/>
</dbReference>
<dbReference type="InterPro" id="IPR000847">
    <property type="entry name" value="LysR_HTH_N"/>
</dbReference>
<evidence type="ECO:0000313" key="6">
    <source>
        <dbReference type="EMBL" id="QPS07571.1"/>
    </source>
</evidence>
<dbReference type="EMBL" id="CP065668">
    <property type="protein sequence ID" value="QPS07571.1"/>
    <property type="molecule type" value="Genomic_DNA"/>
</dbReference>
<dbReference type="CDD" id="cd08422">
    <property type="entry name" value="PBP2_CrgA_like"/>
    <property type="match status" value="1"/>
</dbReference>
<dbReference type="Gene3D" id="1.10.10.10">
    <property type="entry name" value="Winged helix-like DNA-binding domain superfamily/Winged helix DNA-binding domain"/>
    <property type="match status" value="1"/>
</dbReference>
<comment type="similarity">
    <text evidence="1">Belongs to the LysR transcriptional regulatory family.</text>
</comment>
<dbReference type="Pfam" id="PF00126">
    <property type="entry name" value="HTH_1"/>
    <property type="match status" value="1"/>
</dbReference>
<dbReference type="Proteomes" id="UP000594778">
    <property type="component" value="Chromosome"/>
</dbReference>
<keyword evidence="3" id="KW-0238">DNA-binding</keyword>
<evidence type="ECO:0000313" key="7">
    <source>
        <dbReference type="Proteomes" id="UP000594778"/>
    </source>
</evidence>
<evidence type="ECO:0000256" key="1">
    <source>
        <dbReference type="ARBA" id="ARBA00009437"/>
    </source>
</evidence>
<dbReference type="RefSeq" id="WP_197955068.1">
    <property type="nucleotide sequence ID" value="NZ_CP065668.1"/>
</dbReference>
<dbReference type="GO" id="GO:0043565">
    <property type="term" value="F:sequence-specific DNA binding"/>
    <property type="evidence" value="ECO:0007669"/>
    <property type="project" value="TreeGrafter"/>
</dbReference>
<dbReference type="SUPFAM" id="SSF46785">
    <property type="entry name" value="Winged helix' DNA-binding domain"/>
    <property type="match status" value="1"/>
</dbReference>
<evidence type="ECO:0000256" key="4">
    <source>
        <dbReference type="ARBA" id="ARBA00023163"/>
    </source>
</evidence>
<name>A0A7T2VY03_DELAC</name>
<dbReference type="InterPro" id="IPR036390">
    <property type="entry name" value="WH_DNA-bd_sf"/>
</dbReference>
<dbReference type="InterPro" id="IPR005119">
    <property type="entry name" value="LysR_subst-bd"/>
</dbReference>
<keyword evidence="2" id="KW-0805">Transcription regulation</keyword>